<gene>
    <name evidence="4" type="ORF">DEO23_12800</name>
</gene>
<comment type="caution">
    <text evidence="4">The sequence shown here is derived from an EMBL/GenBank/DDBJ whole genome shotgun (WGS) entry which is preliminary data.</text>
</comment>
<accession>A0A2U2RHV4</accession>
<dbReference type="SUPFAM" id="SSF53448">
    <property type="entry name" value="Nucleotide-diphospho-sugar transferases"/>
    <property type="match status" value="1"/>
</dbReference>
<evidence type="ECO:0000256" key="1">
    <source>
        <dbReference type="ARBA" id="ARBA00022679"/>
    </source>
</evidence>
<keyword evidence="5" id="KW-1185">Reference proteome</keyword>
<dbReference type="Pfam" id="PF12804">
    <property type="entry name" value="NTP_transf_3"/>
    <property type="match status" value="1"/>
</dbReference>
<dbReference type="GO" id="GO:0016779">
    <property type="term" value="F:nucleotidyltransferase activity"/>
    <property type="evidence" value="ECO:0007669"/>
    <property type="project" value="TreeGrafter"/>
</dbReference>
<keyword evidence="1" id="KW-0808">Transferase</keyword>
<dbReference type="RefSeq" id="WP_109276417.1">
    <property type="nucleotide sequence ID" value="NZ_QFKX01000005.1"/>
</dbReference>
<dbReference type="InterPro" id="IPR025877">
    <property type="entry name" value="MobA-like_NTP_Trfase"/>
</dbReference>
<organism evidence="4 5">
    <name type="scientific">Brachybacterium endophyticum</name>
    <dbReference type="NCBI Taxonomy" id="2182385"/>
    <lineage>
        <taxon>Bacteria</taxon>
        <taxon>Bacillati</taxon>
        <taxon>Actinomycetota</taxon>
        <taxon>Actinomycetes</taxon>
        <taxon>Micrococcales</taxon>
        <taxon>Dermabacteraceae</taxon>
        <taxon>Brachybacterium</taxon>
    </lineage>
</organism>
<reference evidence="4 5" key="1">
    <citation type="submission" date="2018-05" db="EMBL/GenBank/DDBJ databases">
        <title>Brachybacterium sp. M1HQ-2T, whole genome shotgun sequence.</title>
        <authorList>
            <person name="Tuo L."/>
        </authorList>
    </citation>
    <scope>NUCLEOTIDE SEQUENCE [LARGE SCALE GENOMIC DNA]</scope>
    <source>
        <strain evidence="4 5">M1HQ-2</strain>
    </source>
</reference>
<proteinExistence type="predicted"/>
<evidence type="ECO:0000313" key="5">
    <source>
        <dbReference type="Proteomes" id="UP000245590"/>
    </source>
</evidence>
<dbReference type="PANTHER" id="PTHR19136:SF81">
    <property type="entry name" value="MOLYBDENUM COFACTOR GUANYLYLTRANSFERASE"/>
    <property type="match status" value="1"/>
</dbReference>
<dbReference type="PANTHER" id="PTHR19136">
    <property type="entry name" value="MOLYBDENUM COFACTOR GUANYLYLTRANSFERASE"/>
    <property type="match status" value="1"/>
</dbReference>
<sequence>MVSASSSGSAGSYGSANSSGSAGSSGAGQHHAPTAPGTSSAPALIVLAGGGARRLGGVSKAEVLLGGRRLVDIVLDAGADCVPRVVVAPAEVEVPKGVLHTLEDPPSGGPVAGIAAGLAALRRAIDERGASGAASSGAHEAPGPDDVLILGCDMPGADLLVGPLLRAREHAREQVTAADGVVACGPDGRREMLALLAGREAIERALEEGGARDRSVRSVHAHLDLHAVAVPVEALQDIDTWDQHAAWQRRLGDDEG</sequence>
<dbReference type="Proteomes" id="UP000245590">
    <property type="component" value="Unassembled WGS sequence"/>
</dbReference>
<evidence type="ECO:0000259" key="3">
    <source>
        <dbReference type="Pfam" id="PF12804"/>
    </source>
</evidence>
<name>A0A2U2RHV4_9MICO</name>
<feature type="domain" description="MobA-like NTP transferase" evidence="3">
    <location>
        <begin position="45"/>
        <end position="221"/>
    </location>
</feature>
<dbReference type="InterPro" id="IPR029044">
    <property type="entry name" value="Nucleotide-diphossugar_trans"/>
</dbReference>
<evidence type="ECO:0000313" key="4">
    <source>
        <dbReference type="EMBL" id="PWH05453.1"/>
    </source>
</evidence>
<dbReference type="OrthoDB" id="4408226at2"/>
<evidence type="ECO:0000256" key="2">
    <source>
        <dbReference type="SAM" id="MobiDB-lite"/>
    </source>
</evidence>
<dbReference type="EMBL" id="QFKX01000005">
    <property type="protein sequence ID" value="PWH05453.1"/>
    <property type="molecule type" value="Genomic_DNA"/>
</dbReference>
<protein>
    <submittedName>
        <fullName evidence="4">Molybdopterin-guanine dinucleotide biosynthesis protein MobA</fullName>
    </submittedName>
</protein>
<dbReference type="Gene3D" id="3.90.550.10">
    <property type="entry name" value="Spore Coat Polysaccharide Biosynthesis Protein SpsA, Chain A"/>
    <property type="match status" value="1"/>
</dbReference>
<dbReference type="AlphaFoldDB" id="A0A2U2RHV4"/>
<feature type="region of interest" description="Disordered" evidence="2">
    <location>
        <begin position="1"/>
        <end position="38"/>
    </location>
</feature>